<evidence type="ECO:0000313" key="4">
    <source>
        <dbReference type="Proteomes" id="UP000298390"/>
    </source>
</evidence>
<feature type="region of interest" description="Disordered" evidence="1">
    <location>
        <begin position="1"/>
        <end position="41"/>
    </location>
</feature>
<evidence type="ECO:0000259" key="2">
    <source>
        <dbReference type="Pfam" id="PF18803"/>
    </source>
</evidence>
<dbReference type="AlphaFoldDB" id="A0A4Y9YBT5"/>
<proteinExistence type="predicted"/>
<reference evidence="3 4" key="1">
    <citation type="submission" date="2019-01" db="EMBL/GenBank/DDBJ databases">
        <title>Genome sequencing of the rare red list fungi Fomitopsis rosea.</title>
        <authorList>
            <person name="Buettner E."/>
            <person name="Kellner H."/>
        </authorList>
    </citation>
    <scope>NUCLEOTIDE SEQUENCE [LARGE SCALE GENOMIC DNA]</scope>
    <source>
        <strain evidence="3 4">DSM 105464</strain>
    </source>
</reference>
<dbReference type="InterPro" id="IPR040521">
    <property type="entry name" value="KDZ"/>
</dbReference>
<comment type="caution">
    <text evidence="3">The sequence shown here is derived from an EMBL/GenBank/DDBJ whole genome shotgun (WGS) entry which is preliminary data.</text>
</comment>
<evidence type="ECO:0000256" key="1">
    <source>
        <dbReference type="SAM" id="MobiDB-lite"/>
    </source>
</evidence>
<feature type="compositionally biased region" description="Basic residues" evidence="1">
    <location>
        <begin position="26"/>
        <end position="36"/>
    </location>
</feature>
<gene>
    <name evidence="3" type="ORF">EVJ58_g6022</name>
</gene>
<dbReference type="PANTHER" id="PTHR33096:SF1">
    <property type="entry name" value="CXC1-LIKE CYSTEINE CLUSTER ASSOCIATED WITH KDZ TRANSPOSASES DOMAIN-CONTAINING PROTEIN"/>
    <property type="match status" value="1"/>
</dbReference>
<dbReference type="Pfam" id="PF18803">
    <property type="entry name" value="CxC2"/>
    <property type="match status" value="1"/>
</dbReference>
<dbReference type="CDD" id="cd19757">
    <property type="entry name" value="Bbox1"/>
    <property type="match status" value="1"/>
</dbReference>
<feature type="compositionally biased region" description="Basic residues" evidence="1">
    <location>
        <begin position="1"/>
        <end position="11"/>
    </location>
</feature>
<feature type="region of interest" description="Disordered" evidence="1">
    <location>
        <begin position="54"/>
        <end position="85"/>
    </location>
</feature>
<dbReference type="PANTHER" id="PTHR33096">
    <property type="entry name" value="CXC2 DOMAIN-CONTAINING PROTEIN"/>
    <property type="match status" value="1"/>
</dbReference>
<dbReference type="STRING" id="34475.A0A4Y9YBT5"/>
<dbReference type="InterPro" id="IPR041457">
    <property type="entry name" value="CxC2_KDZ-assoc"/>
</dbReference>
<sequence length="1045" mass="119267">MSGIAKKRRRTQAGVHFYDDDDRGASHSRAKTRHQHTSFVARAGAISTQTAYITATERSSEPLQDDAPGTSTAGYSEDGGGGVNPRLNVSDEESFELLQLENFIDIGEYLEETKRRKRTAGDHPLKEWTKHIDEWLAELIRHEGRGSFANETCAGCLSTDTLYRCEDCCDLQLFCRNCTVSRHQCDPFHRIEGWASRRFQKTTLKALGLRIQLGHAVGERCANPSRAFGDDFTVLDIGGIHEVALDYCSCEHAEAKHIQLLRFRLFPATGVDPKTACTFKLMELFHLLRNQTKVSGFEFYNTLARLTDNTGTVDVKNRYTSFMRMARMWMHLKMLKRFGRGHDPKGVNATACGSCAVLCPACPHPGINLPANWKDAPPEKSWLYRLFLGIDANFRLKRKEVSTDVADPGLNHGYAYFVEERAYKSHLQTHGKVEQKDDANTCNNHDAVKLANMRGIQGIAASGVGTVECKGERYVNMDYLFASSVRQQGEKMALVVSYDIACQWSVNLWERMLRYDPKWDFDRKTITFLIPKFHLPAHQASCQTQYSYNYRKHVGRTDGEAVERGWAAVNGFSGSTKEMGPGYRRDVLDDAFGDYNWRKVTQLAKTLLEKVKNAVDERSTHVLQFEEICEKTDPVRVAEWTQLVEEWENGAEYDPFAVHRHLASVRRALAEEDAAAQADDRSTTMLHEDVSPSVLIIAGLEIEELQRRLRKDALSLGSTATDLQQAAIIRRRSSLQLRIDAWREFQTLYMPAVALLRSREASRSTTSVNAEDLPLYLPSDIINTDAVARSANLEGIELRLRYAQANDALEQMRRHLRARSKLYNVKDRDVRGQRYNTRSRTYINTVQDKIDADAARYRAAHKALLVLDPKDSLAWMKVLRYLGPDDVRGMKERLEKESEGKRVLPWIWRTTGFRGGDDEDEDDLEGAYKTVFFERRVLILPFKAVRIEWCQARARAHRFNEECDLLEEEMRRVVDFWNWQAWWWLHKADEAVWDASSSPVGCSPQHAEGRTAYARRQADIRLAMMAKVAKNWQCVPECLDSGAKL</sequence>
<feature type="domain" description="CxC2-like cysteine cluster KDZ transposase-associated" evidence="2">
    <location>
        <begin position="204"/>
        <end position="311"/>
    </location>
</feature>
<evidence type="ECO:0000313" key="3">
    <source>
        <dbReference type="EMBL" id="TFY59047.1"/>
    </source>
</evidence>
<protein>
    <recommendedName>
        <fullName evidence="2">CxC2-like cysteine cluster KDZ transposase-associated domain-containing protein</fullName>
    </recommendedName>
</protein>
<dbReference type="Proteomes" id="UP000298390">
    <property type="component" value="Unassembled WGS sequence"/>
</dbReference>
<accession>A0A4Y9YBT5</accession>
<dbReference type="EMBL" id="SEKV01000323">
    <property type="protein sequence ID" value="TFY59047.1"/>
    <property type="molecule type" value="Genomic_DNA"/>
</dbReference>
<organism evidence="3 4">
    <name type="scientific">Rhodofomes roseus</name>
    <dbReference type="NCBI Taxonomy" id="34475"/>
    <lineage>
        <taxon>Eukaryota</taxon>
        <taxon>Fungi</taxon>
        <taxon>Dikarya</taxon>
        <taxon>Basidiomycota</taxon>
        <taxon>Agaricomycotina</taxon>
        <taxon>Agaricomycetes</taxon>
        <taxon>Polyporales</taxon>
        <taxon>Rhodofomes</taxon>
    </lineage>
</organism>
<name>A0A4Y9YBT5_9APHY</name>
<dbReference type="Pfam" id="PF18758">
    <property type="entry name" value="KDZ"/>
    <property type="match status" value="1"/>
</dbReference>